<evidence type="ECO:0000256" key="12">
    <source>
        <dbReference type="ARBA" id="ARBA00031669"/>
    </source>
</evidence>
<organism evidence="14 15">
    <name type="scientific">Boothiomyces macroporosus</name>
    <dbReference type="NCBI Taxonomy" id="261099"/>
    <lineage>
        <taxon>Eukaryota</taxon>
        <taxon>Fungi</taxon>
        <taxon>Fungi incertae sedis</taxon>
        <taxon>Chytridiomycota</taxon>
        <taxon>Chytridiomycota incertae sedis</taxon>
        <taxon>Chytridiomycetes</taxon>
        <taxon>Rhizophydiales</taxon>
        <taxon>Terramycetaceae</taxon>
        <taxon>Boothiomyces</taxon>
    </lineage>
</organism>
<comment type="caution">
    <text evidence="14">The sequence shown here is derived from an EMBL/GenBank/DDBJ whole genome shotgun (WGS) entry which is preliminary data.</text>
</comment>
<accession>A0AAD5Y6M3</accession>
<evidence type="ECO:0000256" key="7">
    <source>
        <dbReference type="ARBA" id="ARBA00022946"/>
    </source>
</evidence>
<comment type="subcellular location">
    <subcellularLocation>
        <location evidence="1">Mitochondrion inner membrane</location>
    </subcellularLocation>
</comment>
<dbReference type="Proteomes" id="UP001210925">
    <property type="component" value="Unassembled WGS sequence"/>
</dbReference>
<keyword evidence="6" id="KW-0999">Mitochondrion inner membrane</keyword>
<keyword evidence="11" id="KW-0066">ATP synthesis</keyword>
<keyword evidence="9" id="KW-0496">Mitochondrion</keyword>
<evidence type="ECO:0000256" key="2">
    <source>
        <dbReference type="ARBA" id="ARBA00005712"/>
    </source>
</evidence>
<proteinExistence type="inferred from homology"/>
<keyword evidence="11" id="KW-0139">CF(1)</keyword>
<dbReference type="CDD" id="cd12152">
    <property type="entry name" value="F1-ATPase_delta"/>
    <property type="match status" value="1"/>
</dbReference>
<evidence type="ECO:0000313" key="15">
    <source>
        <dbReference type="Proteomes" id="UP001210925"/>
    </source>
</evidence>
<dbReference type="Gene3D" id="2.60.15.10">
    <property type="entry name" value="F0F1 ATP synthase delta/epsilon subunit, N-terminal"/>
    <property type="match status" value="1"/>
</dbReference>
<dbReference type="GO" id="GO:0045259">
    <property type="term" value="C:proton-transporting ATP synthase complex"/>
    <property type="evidence" value="ECO:0007669"/>
    <property type="project" value="UniProtKB-KW"/>
</dbReference>
<keyword evidence="15" id="KW-1185">Reference proteome</keyword>
<dbReference type="InterPro" id="IPR036771">
    <property type="entry name" value="ATPsynth_dsu/esu_N"/>
</dbReference>
<dbReference type="PANTHER" id="PTHR13822">
    <property type="entry name" value="ATP SYNTHASE DELTA/EPSILON CHAIN"/>
    <property type="match status" value="1"/>
</dbReference>
<dbReference type="SUPFAM" id="SSF51344">
    <property type="entry name" value="Epsilon subunit of F1F0-ATP synthase N-terminal domain"/>
    <property type="match status" value="1"/>
</dbReference>
<evidence type="ECO:0000256" key="3">
    <source>
        <dbReference type="ARBA" id="ARBA00016960"/>
    </source>
</evidence>
<dbReference type="InterPro" id="IPR001469">
    <property type="entry name" value="ATP_synth_F1_dsu/esu"/>
</dbReference>
<evidence type="ECO:0000256" key="11">
    <source>
        <dbReference type="ARBA" id="ARBA00023196"/>
    </source>
</evidence>
<feature type="domain" description="ATP synthase F1 complex delta/epsilon subunit N-terminal" evidence="13">
    <location>
        <begin position="19"/>
        <end position="89"/>
    </location>
</feature>
<comment type="similarity">
    <text evidence="2">Belongs to the ATPase epsilon chain family.</text>
</comment>
<evidence type="ECO:0000256" key="6">
    <source>
        <dbReference type="ARBA" id="ARBA00022792"/>
    </source>
</evidence>
<keyword evidence="8" id="KW-0406">Ion transport</keyword>
<keyword evidence="4" id="KW-0813">Transport</keyword>
<dbReference type="PANTHER" id="PTHR13822:SF7">
    <property type="entry name" value="ATP SYNTHASE SUBUNIT DELTA, MITOCHONDRIAL"/>
    <property type="match status" value="1"/>
</dbReference>
<protein>
    <recommendedName>
        <fullName evidence="3">ATP synthase subunit delta, mitochondrial</fullName>
    </recommendedName>
    <alternativeName>
        <fullName evidence="12">F-ATPase delta subunit</fullName>
    </alternativeName>
</protein>
<evidence type="ECO:0000256" key="1">
    <source>
        <dbReference type="ARBA" id="ARBA00004273"/>
    </source>
</evidence>
<evidence type="ECO:0000256" key="4">
    <source>
        <dbReference type="ARBA" id="ARBA00022448"/>
    </source>
</evidence>
<gene>
    <name evidence="14" type="primary">ATP16</name>
    <name evidence="14" type="ORF">HK103_007088</name>
</gene>
<dbReference type="GO" id="GO:0046933">
    <property type="term" value="F:proton-transporting ATP synthase activity, rotational mechanism"/>
    <property type="evidence" value="ECO:0007669"/>
    <property type="project" value="InterPro"/>
</dbReference>
<dbReference type="AlphaFoldDB" id="A0AAD5Y6M3"/>
<dbReference type="EMBL" id="JADGKB010000082">
    <property type="protein sequence ID" value="KAJ3254603.1"/>
    <property type="molecule type" value="Genomic_DNA"/>
</dbReference>
<dbReference type="Pfam" id="PF02823">
    <property type="entry name" value="ATP-synt_DE_N"/>
    <property type="match status" value="1"/>
</dbReference>
<sequence>MIARRLLKIRQYATAAKQLTVNFAAPHQAFLTGAEVTQVNLTSTEGDLGILVGHIPTVLQLKPSVISFITPKGTEKYFVSGGFAAINPDSSMNINAVEACTLQELDFDAAKTALDAAQKAAKTGTDLEKASAEVEVELLEAVLAAKKA</sequence>
<evidence type="ECO:0000256" key="8">
    <source>
        <dbReference type="ARBA" id="ARBA00023065"/>
    </source>
</evidence>
<evidence type="ECO:0000256" key="10">
    <source>
        <dbReference type="ARBA" id="ARBA00023136"/>
    </source>
</evidence>
<name>A0AAD5Y6M3_9FUNG</name>
<dbReference type="HAMAP" id="MF_00530">
    <property type="entry name" value="ATP_synth_epsil_bac"/>
    <property type="match status" value="1"/>
</dbReference>
<keyword evidence="7" id="KW-0809">Transit peptide</keyword>
<evidence type="ECO:0000259" key="13">
    <source>
        <dbReference type="Pfam" id="PF02823"/>
    </source>
</evidence>
<dbReference type="InterPro" id="IPR020546">
    <property type="entry name" value="ATP_synth_F1_dsu/esu_N"/>
</dbReference>
<evidence type="ECO:0000256" key="9">
    <source>
        <dbReference type="ARBA" id="ARBA00023128"/>
    </source>
</evidence>
<evidence type="ECO:0000313" key="14">
    <source>
        <dbReference type="EMBL" id="KAJ3254603.1"/>
    </source>
</evidence>
<evidence type="ECO:0000256" key="5">
    <source>
        <dbReference type="ARBA" id="ARBA00022781"/>
    </source>
</evidence>
<reference evidence="14" key="1">
    <citation type="submission" date="2020-05" db="EMBL/GenBank/DDBJ databases">
        <title>Phylogenomic resolution of chytrid fungi.</title>
        <authorList>
            <person name="Stajich J.E."/>
            <person name="Amses K."/>
            <person name="Simmons R."/>
            <person name="Seto K."/>
            <person name="Myers J."/>
            <person name="Bonds A."/>
            <person name="Quandt C.A."/>
            <person name="Barry K."/>
            <person name="Liu P."/>
            <person name="Grigoriev I."/>
            <person name="Longcore J.E."/>
            <person name="James T.Y."/>
        </authorList>
    </citation>
    <scope>NUCLEOTIDE SEQUENCE</scope>
    <source>
        <strain evidence="14">PLAUS21</strain>
    </source>
</reference>
<dbReference type="GO" id="GO:0005743">
    <property type="term" value="C:mitochondrial inner membrane"/>
    <property type="evidence" value="ECO:0007669"/>
    <property type="project" value="UniProtKB-SubCell"/>
</dbReference>
<keyword evidence="10" id="KW-0472">Membrane</keyword>
<keyword evidence="5" id="KW-0375">Hydrogen ion transport</keyword>